<evidence type="ECO:0000259" key="1">
    <source>
        <dbReference type="Pfam" id="PF04577"/>
    </source>
</evidence>
<sequence length="262" mass="29706">MVTYLKPGPAPSVEHFYHFVVQYLLPLFEKELTDGVVGKGYIVRDCGPMNVWFDFVFGPDAFTIMSREKFRTAPAWRFWDRYIQMDTFADSKGLLIDVTRFRDVVTAFREKFVPGGTTCDTVTVLDRGLPPAYYLNGSAEKAGGGSIRRSISNLDKLSQMISERKPVNLVDFAEMSPADQMEAISRTTVLIGQHGAGLLQSIFLQEDAPLVELKDTTKPKMHFRILAESLGREYRAFYLDERHATLSPQMLNEIVDYVVDRA</sequence>
<accession>A0A6J7CLD4</accession>
<organism evidence="3">
    <name type="scientific">freshwater metagenome</name>
    <dbReference type="NCBI Taxonomy" id="449393"/>
    <lineage>
        <taxon>unclassified sequences</taxon>
        <taxon>metagenomes</taxon>
        <taxon>ecological metagenomes</taxon>
    </lineage>
</organism>
<dbReference type="EMBL" id="CAEZVJ010000004">
    <property type="protein sequence ID" value="CAB4621272.1"/>
    <property type="molecule type" value="Genomic_DNA"/>
</dbReference>
<evidence type="ECO:0000313" key="3">
    <source>
        <dbReference type="EMBL" id="CAB4857578.1"/>
    </source>
</evidence>
<protein>
    <submittedName>
        <fullName evidence="3">Unannotated protein</fullName>
    </submittedName>
</protein>
<dbReference type="AlphaFoldDB" id="A0A6J7CLD4"/>
<name>A0A6J7CLD4_9ZZZZ</name>
<feature type="domain" description="Glycosyltransferase 61 catalytic" evidence="1">
    <location>
        <begin position="124"/>
        <end position="208"/>
    </location>
</feature>
<dbReference type="Pfam" id="PF04577">
    <property type="entry name" value="Glyco_transf_61"/>
    <property type="match status" value="1"/>
</dbReference>
<dbReference type="EMBL" id="CAFBLO010000003">
    <property type="protein sequence ID" value="CAB4857578.1"/>
    <property type="molecule type" value="Genomic_DNA"/>
</dbReference>
<evidence type="ECO:0000313" key="2">
    <source>
        <dbReference type="EMBL" id="CAB4621272.1"/>
    </source>
</evidence>
<dbReference type="InterPro" id="IPR049625">
    <property type="entry name" value="Glyco_transf_61_cat"/>
</dbReference>
<gene>
    <name evidence="2" type="ORF">UFOPK1961_00071</name>
    <name evidence="3" type="ORF">UFOPK3364_00062</name>
</gene>
<proteinExistence type="predicted"/>
<reference evidence="3" key="1">
    <citation type="submission" date="2020-05" db="EMBL/GenBank/DDBJ databases">
        <authorList>
            <person name="Chiriac C."/>
            <person name="Salcher M."/>
            <person name="Ghai R."/>
            <person name="Kavagutti S V."/>
        </authorList>
    </citation>
    <scope>NUCLEOTIDE SEQUENCE</scope>
</reference>
<dbReference type="GO" id="GO:0016757">
    <property type="term" value="F:glycosyltransferase activity"/>
    <property type="evidence" value="ECO:0007669"/>
    <property type="project" value="InterPro"/>
</dbReference>